<dbReference type="InterPro" id="IPR050109">
    <property type="entry name" value="HTH-type_TetR-like_transc_reg"/>
</dbReference>
<evidence type="ECO:0000313" key="4">
    <source>
        <dbReference type="EMBL" id="SDE70443.1"/>
    </source>
</evidence>
<dbReference type="Pfam" id="PF14246">
    <property type="entry name" value="TetR_C_7"/>
    <property type="match status" value="1"/>
</dbReference>
<evidence type="ECO:0000259" key="3">
    <source>
        <dbReference type="PROSITE" id="PS50977"/>
    </source>
</evidence>
<dbReference type="InterPro" id="IPR036271">
    <property type="entry name" value="Tet_transcr_reg_TetR-rel_C_sf"/>
</dbReference>
<dbReference type="Proteomes" id="UP000198994">
    <property type="component" value="Unassembled WGS sequence"/>
</dbReference>
<evidence type="ECO:0000313" key="5">
    <source>
        <dbReference type="Proteomes" id="UP000198994"/>
    </source>
</evidence>
<feature type="domain" description="HTH tetR-type" evidence="3">
    <location>
        <begin position="6"/>
        <end position="66"/>
    </location>
</feature>
<keyword evidence="5" id="KW-1185">Reference proteome</keyword>
<dbReference type="InterPro" id="IPR039536">
    <property type="entry name" value="TetR_C_Proteobacteria"/>
</dbReference>
<dbReference type="Gene3D" id="1.10.357.10">
    <property type="entry name" value="Tetracycline Repressor, domain 2"/>
    <property type="match status" value="1"/>
</dbReference>
<evidence type="ECO:0000256" key="2">
    <source>
        <dbReference type="PROSITE-ProRule" id="PRU00335"/>
    </source>
</evidence>
<dbReference type="PROSITE" id="PS50977">
    <property type="entry name" value="HTH_TETR_2"/>
    <property type="match status" value="1"/>
</dbReference>
<protein>
    <submittedName>
        <fullName evidence="4">Transcriptional regulator, TetR family</fullName>
    </submittedName>
</protein>
<organism evidence="4 5">
    <name type="scientific">Salipiger thiooxidans</name>
    <dbReference type="NCBI Taxonomy" id="282683"/>
    <lineage>
        <taxon>Bacteria</taxon>
        <taxon>Pseudomonadati</taxon>
        <taxon>Pseudomonadota</taxon>
        <taxon>Alphaproteobacteria</taxon>
        <taxon>Rhodobacterales</taxon>
        <taxon>Roseobacteraceae</taxon>
        <taxon>Salipiger</taxon>
    </lineage>
</organism>
<proteinExistence type="predicted"/>
<dbReference type="GO" id="GO:0003700">
    <property type="term" value="F:DNA-binding transcription factor activity"/>
    <property type="evidence" value="ECO:0007669"/>
    <property type="project" value="TreeGrafter"/>
</dbReference>
<accession>A0A1G7F3B2</accession>
<dbReference type="InterPro" id="IPR001647">
    <property type="entry name" value="HTH_TetR"/>
</dbReference>
<feature type="DNA-binding region" description="H-T-H motif" evidence="2">
    <location>
        <begin position="29"/>
        <end position="48"/>
    </location>
</feature>
<dbReference type="PANTHER" id="PTHR30055:SF146">
    <property type="entry name" value="HTH-TYPE TRANSCRIPTIONAL DUAL REGULATOR CECR"/>
    <property type="match status" value="1"/>
</dbReference>
<dbReference type="EMBL" id="FNAV01000006">
    <property type="protein sequence ID" value="SDE70443.1"/>
    <property type="molecule type" value="Genomic_DNA"/>
</dbReference>
<dbReference type="OrthoDB" id="9816431at2"/>
<dbReference type="STRING" id="282683.SAMN04488105_106241"/>
<dbReference type="PANTHER" id="PTHR30055">
    <property type="entry name" value="HTH-TYPE TRANSCRIPTIONAL REGULATOR RUTR"/>
    <property type="match status" value="1"/>
</dbReference>
<dbReference type="SUPFAM" id="SSF46689">
    <property type="entry name" value="Homeodomain-like"/>
    <property type="match status" value="1"/>
</dbReference>
<dbReference type="GO" id="GO:0000976">
    <property type="term" value="F:transcription cis-regulatory region binding"/>
    <property type="evidence" value="ECO:0007669"/>
    <property type="project" value="TreeGrafter"/>
</dbReference>
<reference evidence="5" key="1">
    <citation type="submission" date="2016-10" db="EMBL/GenBank/DDBJ databases">
        <authorList>
            <person name="Varghese N."/>
            <person name="Submissions S."/>
        </authorList>
    </citation>
    <scope>NUCLEOTIDE SEQUENCE [LARGE SCALE GENOMIC DNA]</scope>
    <source>
        <strain evidence="5">DSM 10146</strain>
    </source>
</reference>
<name>A0A1G7F3B2_9RHOB</name>
<dbReference type="Pfam" id="PF00440">
    <property type="entry name" value="TetR_N"/>
    <property type="match status" value="1"/>
</dbReference>
<sequence length="202" mass="22450">MQIDQSTRQDIVLDAVRELLCQCRLEDVSMAAIARRAGMSKRTLYTLYSSREELLGAAFARIGGTIFRPLDEGDRALPLPDRLRKLLTVNFTPEFEHAPLELMRAVIAEAPVYPGIAREFDATGRGALIRYISAELDAALEEGEVTCHDMTPDEAAELLVDMVMGNALHALMTSSGKHVPLEQKAVRRDRSISIFLDGLRPR</sequence>
<evidence type="ECO:0000256" key="1">
    <source>
        <dbReference type="ARBA" id="ARBA00023125"/>
    </source>
</evidence>
<dbReference type="InterPro" id="IPR009057">
    <property type="entry name" value="Homeodomain-like_sf"/>
</dbReference>
<dbReference type="SUPFAM" id="SSF48498">
    <property type="entry name" value="Tetracyclin repressor-like, C-terminal domain"/>
    <property type="match status" value="1"/>
</dbReference>
<keyword evidence="1 2" id="KW-0238">DNA-binding</keyword>
<dbReference type="AlphaFoldDB" id="A0A1G7F3B2"/>
<gene>
    <name evidence="4" type="ORF">SAMN04488105_106241</name>
</gene>
<dbReference type="RefSeq" id="WP_089958970.1">
    <property type="nucleotide sequence ID" value="NZ_FNAV01000006.1"/>
</dbReference>